<sequence>MASVVVTGCSASVLANVTLLIHCRQNSTICEMRHPMLDLYSKYFREVIFLSKDVSESKRRVVPCSGAGDPHWCIASQMNSTKARGIMYMQFDVVISPCGLASMLKTDMLASFSDSTKTYAPFCYYETCRLFPSLNCDWFHWQGKTTQDQVVNVVNDLESVLFSGSREWTTRHARVFKKLREGMMQGSSDLIYVPREAFQVFTACARVFKMHGVFHEIVHPTMLELVPFLTRISSQDLACHGSRVREVYEAELLSKDFVCGHRVNYSSGSSLKAVRILLNQTLEVLPTEHQASSEVRALDVPLSLDFSTESMTSQLVAAGAVFFLISVKLFQMLKKRSAKFHKNLVEIL</sequence>
<dbReference type="EMBL" id="CAXAMN010009335">
    <property type="protein sequence ID" value="CAK9028343.1"/>
    <property type="molecule type" value="Genomic_DNA"/>
</dbReference>
<evidence type="ECO:0000313" key="3">
    <source>
        <dbReference type="Proteomes" id="UP001642484"/>
    </source>
</evidence>
<comment type="caution">
    <text evidence="2">The sequence shown here is derived from an EMBL/GenBank/DDBJ whole genome shotgun (WGS) entry which is preliminary data.</text>
</comment>
<organism evidence="2 3">
    <name type="scientific">Durusdinium trenchii</name>
    <dbReference type="NCBI Taxonomy" id="1381693"/>
    <lineage>
        <taxon>Eukaryota</taxon>
        <taxon>Sar</taxon>
        <taxon>Alveolata</taxon>
        <taxon>Dinophyceae</taxon>
        <taxon>Suessiales</taxon>
        <taxon>Symbiodiniaceae</taxon>
        <taxon>Durusdinium</taxon>
    </lineage>
</organism>
<protein>
    <submittedName>
        <fullName evidence="2">Uncharacterized protein</fullName>
    </submittedName>
</protein>
<gene>
    <name evidence="2" type="ORF">CCMP2556_LOCUS17064</name>
</gene>
<accession>A0ABP0KNU0</accession>
<proteinExistence type="predicted"/>
<keyword evidence="1" id="KW-0812">Transmembrane</keyword>
<evidence type="ECO:0000313" key="2">
    <source>
        <dbReference type="EMBL" id="CAK9028343.1"/>
    </source>
</evidence>
<keyword evidence="3" id="KW-1185">Reference proteome</keyword>
<reference evidence="2 3" key="1">
    <citation type="submission" date="2024-02" db="EMBL/GenBank/DDBJ databases">
        <authorList>
            <person name="Chen Y."/>
            <person name="Shah S."/>
            <person name="Dougan E. K."/>
            <person name="Thang M."/>
            <person name="Chan C."/>
        </authorList>
    </citation>
    <scope>NUCLEOTIDE SEQUENCE [LARGE SCALE GENOMIC DNA]</scope>
</reference>
<feature type="transmembrane region" description="Helical" evidence="1">
    <location>
        <begin position="311"/>
        <end position="330"/>
    </location>
</feature>
<dbReference type="Proteomes" id="UP001642484">
    <property type="component" value="Unassembled WGS sequence"/>
</dbReference>
<keyword evidence="1" id="KW-0472">Membrane</keyword>
<keyword evidence="1" id="KW-1133">Transmembrane helix</keyword>
<evidence type="ECO:0000256" key="1">
    <source>
        <dbReference type="SAM" id="Phobius"/>
    </source>
</evidence>
<name>A0ABP0KNU0_9DINO</name>